<keyword evidence="3" id="KW-1185">Reference proteome</keyword>
<dbReference type="Pfam" id="PF00248">
    <property type="entry name" value="Aldo_ket_red"/>
    <property type="match status" value="2"/>
</dbReference>
<evidence type="ECO:0000259" key="1">
    <source>
        <dbReference type="Pfam" id="PF00248"/>
    </source>
</evidence>
<dbReference type="PROSITE" id="PS00062">
    <property type="entry name" value="ALDOKETO_REDUCTASE_2"/>
    <property type="match status" value="1"/>
</dbReference>
<reference evidence="2 3" key="1">
    <citation type="submission" date="2020-04" db="EMBL/GenBank/DDBJ databases">
        <authorList>
            <person name="Alioto T."/>
            <person name="Alioto T."/>
            <person name="Gomez Garrido J."/>
        </authorList>
    </citation>
    <scope>NUCLEOTIDE SEQUENCE [LARGE SCALE GENOMIC DNA]</scope>
</reference>
<dbReference type="Gene3D" id="3.20.20.100">
    <property type="entry name" value="NADP-dependent oxidoreductase domain"/>
    <property type="match status" value="1"/>
</dbReference>
<organism evidence="2 3">
    <name type="scientific">Cloeon dipterum</name>
    <dbReference type="NCBI Taxonomy" id="197152"/>
    <lineage>
        <taxon>Eukaryota</taxon>
        <taxon>Metazoa</taxon>
        <taxon>Ecdysozoa</taxon>
        <taxon>Arthropoda</taxon>
        <taxon>Hexapoda</taxon>
        <taxon>Insecta</taxon>
        <taxon>Pterygota</taxon>
        <taxon>Palaeoptera</taxon>
        <taxon>Ephemeroptera</taxon>
        <taxon>Pisciforma</taxon>
        <taxon>Baetidae</taxon>
        <taxon>Cloeon</taxon>
    </lineage>
</organism>
<dbReference type="AlphaFoldDB" id="A0A8S1CZ43"/>
<comment type="caution">
    <text evidence="2">The sequence shown here is derived from an EMBL/GenBank/DDBJ whole genome shotgun (WGS) entry which is preliminary data.</text>
</comment>
<proteinExistence type="predicted"/>
<dbReference type="InterPro" id="IPR023210">
    <property type="entry name" value="NADP_OxRdtase_dom"/>
</dbReference>
<feature type="domain" description="NADP-dependent oxidoreductase" evidence="1">
    <location>
        <begin position="265"/>
        <end position="376"/>
    </location>
</feature>
<evidence type="ECO:0000313" key="2">
    <source>
        <dbReference type="EMBL" id="CAB3373313.1"/>
    </source>
</evidence>
<dbReference type="PROSITE" id="PS00063">
    <property type="entry name" value="ALDOKETO_REDUCTASE_3"/>
    <property type="match status" value="1"/>
</dbReference>
<dbReference type="GO" id="GO:0016491">
    <property type="term" value="F:oxidoreductase activity"/>
    <property type="evidence" value="ECO:0007669"/>
    <property type="project" value="InterPro"/>
</dbReference>
<feature type="domain" description="NADP-dependent oxidoreductase" evidence="1">
    <location>
        <begin position="80"/>
        <end position="248"/>
    </location>
</feature>
<evidence type="ECO:0000313" key="3">
    <source>
        <dbReference type="Proteomes" id="UP000494165"/>
    </source>
</evidence>
<dbReference type="PANTHER" id="PTHR11732">
    <property type="entry name" value="ALDO/KETO REDUCTASE"/>
    <property type="match status" value="1"/>
</dbReference>
<dbReference type="InterPro" id="IPR020471">
    <property type="entry name" value="AKR"/>
</dbReference>
<dbReference type="InterPro" id="IPR036812">
    <property type="entry name" value="NAD(P)_OxRdtase_dom_sf"/>
</dbReference>
<dbReference type="PRINTS" id="PR00069">
    <property type="entry name" value="ALDKETRDTASE"/>
</dbReference>
<name>A0A8S1CZ43_9INSE</name>
<accession>A0A8S1CZ43</accession>
<dbReference type="SUPFAM" id="SSF51430">
    <property type="entry name" value="NAD(P)-linked oxidoreductase"/>
    <property type="match status" value="1"/>
</dbReference>
<dbReference type="InterPro" id="IPR018170">
    <property type="entry name" value="Aldo/ket_reductase_CS"/>
</dbReference>
<sequence length="396" mass="44668">MTLPIFLLHNGSSALSSSAAPEKASRHLVYIKANSTSCLTVRSEKLRVKLLTHGQNRIEEMAAAEIPSVKLMDGTSIPVLGLGTWKSKPGEVKAAVEAAISAGYRHIDCSPVYENEAEVGDAIAAKIKDGTVTREKLYIVSKLWQTYHEPDDVEAGLKVTLKDLQVEYLDLYLMHFPIGFKQQSGHTSARDANNQIITTDRDYVDTWKAMEKLVEKKLVRSIGVSNFNEKQIDRILENCTIKPVTNQVILYGVQYVIFYVILKYILQVECHPYFNQKSLSDHCANKGIILTAYSPFASPDRSWASPDEPKLLEDPALVAVAKKYNKTVANILLRYQIERGHITIPKSVSPDRITQNKHIFDFKMEPSDISHIEKLNRPDGRVVLMSFCKDHKYYPF</sequence>
<dbReference type="EMBL" id="CADEPI010000084">
    <property type="protein sequence ID" value="CAB3373313.1"/>
    <property type="molecule type" value="Genomic_DNA"/>
</dbReference>
<dbReference type="Proteomes" id="UP000494165">
    <property type="component" value="Unassembled WGS sequence"/>
</dbReference>
<gene>
    <name evidence="2" type="ORF">CLODIP_2_CD13224</name>
</gene>
<protein>
    <recommendedName>
        <fullName evidence="1">NADP-dependent oxidoreductase domain-containing protein</fullName>
    </recommendedName>
</protein>
<dbReference type="OrthoDB" id="416253at2759"/>
<dbReference type="PROSITE" id="PS00798">
    <property type="entry name" value="ALDOKETO_REDUCTASE_1"/>
    <property type="match status" value="1"/>
</dbReference>